<organism evidence="4 5">
    <name type="scientific">Plesiocystis pacifica SIR-1</name>
    <dbReference type="NCBI Taxonomy" id="391625"/>
    <lineage>
        <taxon>Bacteria</taxon>
        <taxon>Pseudomonadati</taxon>
        <taxon>Myxococcota</taxon>
        <taxon>Polyangia</taxon>
        <taxon>Nannocystales</taxon>
        <taxon>Nannocystaceae</taxon>
        <taxon>Plesiocystis</taxon>
    </lineage>
</organism>
<protein>
    <recommendedName>
        <fullName evidence="3">DUF1554 domain-containing protein</fullName>
    </recommendedName>
</protein>
<comment type="caution">
    <text evidence="4">The sequence shown here is derived from an EMBL/GenBank/DDBJ whole genome shotgun (WGS) entry which is preliminary data.</text>
</comment>
<name>A6G567_9BACT</name>
<gene>
    <name evidence="4" type="ORF">PPSIR1_07043</name>
</gene>
<sequence>MRSLPLAPALSSLALAVALSGLACFEDTPPPSGGEGTDESESTSEDEASADEDTSAGTEVGTESTSESESEESTSEAETTEDESADTEPEPECGNGVVEDGEACDDGPEPPLAEGACKPDCSGVIETRQLLLGEVLSDGDLGNNPVATVDAACPVGFEAMFADGVARRATTTPWQSADPIDWPVQPYTRYVNDQAQEVWITDAVALIGVRDGAHVPITNIIASNGRCDPFCISRDMVSGLKDDGTTLTSDNCNGWSEGGIGTQGSVGDFETGEYVTGTVACNFNVDLLIDTYRPVCVEQ</sequence>
<feature type="compositionally biased region" description="Acidic residues" evidence="1">
    <location>
        <begin position="99"/>
        <end position="108"/>
    </location>
</feature>
<dbReference type="PROSITE" id="PS51257">
    <property type="entry name" value="PROKAR_LIPOPROTEIN"/>
    <property type="match status" value="1"/>
</dbReference>
<feature type="region of interest" description="Disordered" evidence="1">
    <location>
        <begin position="24"/>
        <end position="119"/>
    </location>
</feature>
<feature type="domain" description="DUF1554" evidence="3">
    <location>
        <begin position="156"/>
        <end position="268"/>
    </location>
</feature>
<proteinExistence type="predicted"/>
<reference evidence="4 5" key="1">
    <citation type="submission" date="2007-06" db="EMBL/GenBank/DDBJ databases">
        <authorList>
            <person name="Shimkets L."/>
            <person name="Ferriera S."/>
            <person name="Johnson J."/>
            <person name="Kravitz S."/>
            <person name="Beeson K."/>
            <person name="Sutton G."/>
            <person name="Rogers Y.-H."/>
            <person name="Friedman R."/>
            <person name="Frazier M."/>
            <person name="Venter J.C."/>
        </authorList>
    </citation>
    <scope>NUCLEOTIDE SEQUENCE [LARGE SCALE GENOMIC DNA]</scope>
    <source>
        <strain evidence="4 5">SIR-1</strain>
    </source>
</reference>
<dbReference type="STRING" id="391625.PPSIR1_07043"/>
<dbReference type="Proteomes" id="UP000005801">
    <property type="component" value="Unassembled WGS sequence"/>
</dbReference>
<feature type="compositionally biased region" description="Low complexity" evidence="1">
    <location>
        <begin position="55"/>
        <end position="65"/>
    </location>
</feature>
<evidence type="ECO:0000313" key="5">
    <source>
        <dbReference type="Proteomes" id="UP000005801"/>
    </source>
</evidence>
<accession>A6G567</accession>
<feature type="compositionally biased region" description="Acidic residues" evidence="1">
    <location>
        <begin position="36"/>
        <end position="54"/>
    </location>
</feature>
<feature type="chain" id="PRO_5002697410" description="DUF1554 domain-containing protein" evidence="2">
    <location>
        <begin position="24"/>
        <end position="299"/>
    </location>
</feature>
<dbReference type="InterPro" id="IPR011448">
    <property type="entry name" value="DUF1554"/>
</dbReference>
<evidence type="ECO:0000259" key="3">
    <source>
        <dbReference type="Pfam" id="PF07588"/>
    </source>
</evidence>
<dbReference type="AlphaFoldDB" id="A6G567"/>
<evidence type="ECO:0000256" key="2">
    <source>
        <dbReference type="SAM" id="SignalP"/>
    </source>
</evidence>
<evidence type="ECO:0000313" key="4">
    <source>
        <dbReference type="EMBL" id="EDM78979.1"/>
    </source>
</evidence>
<dbReference type="Pfam" id="PF07588">
    <property type="entry name" value="DUF1554"/>
    <property type="match status" value="1"/>
</dbReference>
<keyword evidence="5" id="KW-1185">Reference proteome</keyword>
<dbReference type="RefSeq" id="WP_006971866.1">
    <property type="nucleotide sequence ID" value="NZ_ABCS01000024.1"/>
</dbReference>
<feature type="compositionally biased region" description="Acidic residues" evidence="1">
    <location>
        <begin position="66"/>
        <end position="91"/>
    </location>
</feature>
<keyword evidence="2" id="KW-0732">Signal</keyword>
<feature type="signal peptide" evidence="2">
    <location>
        <begin position="1"/>
        <end position="23"/>
    </location>
</feature>
<dbReference type="EMBL" id="ABCS01000024">
    <property type="protein sequence ID" value="EDM78979.1"/>
    <property type="molecule type" value="Genomic_DNA"/>
</dbReference>
<evidence type="ECO:0000256" key="1">
    <source>
        <dbReference type="SAM" id="MobiDB-lite"/>
    </source>
</evidence>